<organism evidence="1 2">
    <name type="scientific">Staphylococcus schleiferi</name>
    <dbReference type="NCBI Taxonomy" id="1295"/>
    <lineage>
        <taxon>Bacteria</taxon>
        <taxon>Bacillati</taxon>
        <taxon>Bacillota</taxon>
        <taxon>Bacilli</taxon>
        <taxon>Bacillales</taxon>
        <taxon>Staphylococcaceae</taxon>
        <taxon>Staphylococcus</taxon>
    </lineage>
</organism>
<sequence>MCNDILKDNNIKITKVEEDVVIRGKKSNVIFGTLSYKPMTCPHCYHSNPNRIHKHGKRLSRITFLRFQEIAVYLNPLKQRFKCRVCGRTFTSKTNVVEDNCFLFLILKTPRFFKQPDSYYNNSTYTAAFTIKMTMMTLTWNLSCYNMGRDHQSQ</sequence>
<dbReference type="PANTHER" id="PTHR33498">
    <property type="entry name" value="TRANSPOSASE FOR INSERTION SEQUENCE ELEMENT IS1557"/>
    <property type="match status" value="1"/>
</dbReference>
<protein>
    <recommendedName>
        <fullName evidence="3">Transposase IS204/IS1001/IS1096/IS1165 zinc-finger domain-containing protein</fullName>
    </recommendedName>
</protein>
<dbReference type="InterPro" id="IPR047951">
    <property type="entry name" value="Transpos_ISL3"/>
</dbReference>
<keyword evidence="2" id="KW-1185">Reference proteome</keyword>
<gene>
    <name evidence="1" type="ORF">C1O36_11655</name>
</gene>
<evidence type="ECO:0000313" key="2">
    <source>
        <dbReference type="Proteomes" id="UP000572988"/>
    </source>
</evidence>
<evidence type="ECO:0000313" key="1">
    <source>
        <dbReference type="EMBL" id="NHA35113.1"/>
    </source>
</evidence>
<name>A0ABX0G2C5_STASC</name>
<proteinExistence type="predicted"/>
<comment type="caution">
    <text evidence="1">The sequence shown here is derived from an EMBL/GenBank/DDBJ whole genome shotgun (WGS) entry which is preliminary data.</text>
</comment>
<accession>A0ABX0G2C5</accession>
<dbReference type="PANTHER" id="PTHR33498:SF1">
    <property type="entry name" value="TRANSPOSASE FOR INSERTION SEQUENCE ELEMENT IS1557"/>
    <property type="match status" value="1"/>
</dbReference>
<dbReference type="EMBL" id="POVK01000058">
    <property type="protein sequence ID" value="NHA35113.1"/>
    <property type="molecule type" value="Genomic_DNA"/>
</dbReference>
<dbReference type="Proteomes" id="UP000572988">
    <property type="component" value="Unassembled WGS sequence"/>
</dbReference>
<reference evidence="1 2" key="1">
    <citation type="submission" date="2018-01" db="EMBL/GenBank/DDBJ databases">
        <title>Complete genome sequence of Staphylococcus Scheliferi isolated from human.</title>
        <authorList>
            <person name="Abouelkhair M.A."/>
            <person name="Bemis D.A."/>
            <person name="Kania S.A."/>
        </authorList>
    </citation>
    <scope>NUCLEOTIDE SEQUENCE [LARGE SCALE GENOMIC DNA]</scope>
    <source>
        <strain evidence="1 2">ATCC 43808</strain>
    </source>
</reference>
<evidence type="ECO:0008006" key="3">
    <source>
        <dbReference type="Google" id="ProtNLM"/>
    </source>
</evidence>